<protein>
    <submittedName>
        <fullName evidence="2">Uncharacterized protein</fullName>
    </submittedName>
</protein>
<name>A0A1H8TDA9_9HYPH</name>
<feature type="transmembrane region" description="Helical" evidence="1">
    <location>
        <begin position="59"/>
        <end position="78"/>
    </location>
</feature>
<dbReference type="Proteomes" id="UP000183063">
    <property type="component" value="Unassembled WGS sequence"/>
</dbReference>
<dbReference type="EMBL" id="FOCV01000028">
    <property type="protein sequence ID" value="SEO88498.1"/>
    <property type="molecule type" value="Genomic_DNA"/>
</dbReference>
<proteinExistence type="predicted"/>
<organism evidence="2 4">
    <name type="scientific">Rhizobium tibeticum</name>
    <dbReference type="NCBI Taxonomy" id="501024"/>
    <lineage>
        <taxon>Bacteria</taxon>
        <taxon>Pseudomonadati</taxon>
        <taxon>Pseudomonadota</taxon>
        <taxon>Alphaproteobacteria</taxon>
        <taxon>Hyphomicrobiales</taxon>
        <taxon>Rhizobiaceae</taxon>
        <taxon>Rhizobium/Agrobacterium group</taxon>
        <taxon>Rhizobium</taxon>
    </lineage>
</organism>
<keyword evidence="1" id="KW-0472">Membrane</keyword>
<dbReference type="OrthoDB" id="8116974at2"/>
<evidence type="ECO:0000313" key="4">
    <source>
        <dbReference type="Proteomes" id="UP000183063"/>
    </source>
</evidence>
<dbReference type="Proteomes" id="UP000198939">
    <property type="component" value="Unassembled WGS sequence"/>
</dbReference>
<gene>
    <name evidence="2" type="ORF">RTCCBAU85039_5132</name>
    <name evidence="3" type="ORF">SAMN05216228_102831</name>
</gene>
<dbReference type="RefSeq" id="WP_093041448.1">
    <property type="nucleotide sequence ID" value="NZ_FNXB01000037.1"/>
</dbReference>
<keyword evidence="1" id="KW-0812">Transmembrane</keyword>
<reference evidence="2" key="2">
    <citation type="submission" date="2016-10" db="EMBL/GenBank/DDBJ databases">
        <authorList>
            <person name="de Groot N.N."/>
        </authorList>
    </citation>
    <scope>NUCLEOTIDE SEQUENCE [LARGE SCALE GENOMIC DNA]</scope>
    <source>
        <strain evidence="2">CCBAU85039</strain>
    </source>
</reference>
<sequence>MIENQSIIGADLRPDTHNPFARMLRYVARVVMTLAIGVVLGVFYCAWHLAFFLLCMFRPVVNVLMLGGVIMLPISFAAFVKPEAANGMPFWVFLLMAVGFIGFALGYSKFIDRITPPGETDPFERYRRRDWK</sequence>
<feature type="transmembrane region" description="Helical" evidence="1">
    <location>
        <begin position="90"/>
        <end position="107"/>
    </location>
</feature>
<keyword evidence="5" id="KW-1185">Reference proteome</keyword>
<reference evidence="3 5" key="3">
    <citation type="submission" date="2016-10" db="EMBL/GenBank/DDBJ databases">
        <authorList>
            <person name="Varghese N."/>
            <person name="Submissions S."/>
        </authorList>
    </citation>
    <scope>NUCLEOTIDE SEQUENCE [LARGE SCALE GENOMIC DNA]</scope>
    <source>
        <strain evidence="3 5">CGMCC 1.7071</strain>
    </source>
</reference>
<evidence type="ECO:0000313" key="5">
    <source>
        <dbReference type="Proteomes" id="UP000198939"/>
    </source>
</evidence>
<evidence type="ECO:0000313" key="3">
    <source>
        <dbReference type="EMBL" id="SEO88498.1"/>
    </source>
</evidence>
<dbReference type="EMBL" id="FNXB01000037">
    <property type="protein sequence ID" value="SEI14738.1"/>
    <property type="molecule type" value="Genomic_DNA"/>
</dbReference>
<dbReference type="AlphaFoldDB" id="A0A1H8TDA9"/>
<evidence type="ECO:0000256" key="1">
    <source>
        <dbReference type="SAM" id="Phobius"/>
    </source>
</evidence>
<reference evidence="4" key="1">
    <citation type="submission" date="2016-10" db="EMBL/GenBank/DDBJ databases">
        <authorList>
            <person name="Wibberg D."/>
        </authorList>
    </citation>
    <scope>NUCLEOTIDE SEQUENCE [LARGE SCALE GENOMIC DNA]</scope>
</reference>
<accession>A0A1H8TDA9</accession>
<keyword evidence="1" id="KW-1133">Transmembrane helix</keyword>
<evidence type="ECO:0000313" key="2">
    <source>
        <dbReference type="EMBL" id="SEI14738.1"/>
    </source>
</evidence>
<feature type="transmembrane region" description="Helical" evidence="1">
    <location>
        <begin position="26"/>
        <end position="47"/>
    </location>
</feature>